<sequence length="187" mass="22582">MGFIKTILKSFFKVSRPIFSMQEDILRFKVNSDYFYEVALENFEIKTRHDPYVIDAYTLKTKYIYLEHIKVDNDVVWNADALSIYENFLIEQLKLKHIKKVEHKKFNHYDFIIYEVDSVFIIPLIYIWEGSKDVFILDFESSLYKKLLSQMQKDYIFEFKNENILKVDFDSSLVKLNAFKSYFNISH</sequence>
<evidence type="ECO:0000313" key="3">
    <source>
        <dbReference type="Proteomes" id="UP000221222"/>
    </source>
</evidence>
<reference evidence="2 3" key="1">
    <citation type="submission" date="2017-09" db="EMBL/GenBank/DDBJ databases">
        <title>Arcobacter canalis sp. nov., a new species isolated from a water canal contaminated with urban sewage.</title>
        <authorList>
            <person name="Perez-Cataluna A."/>
            <person name="Salas-Masso N."/>
            <person name="Figueras M.J."/>
        </authorList>
    </citation>
    <scope>NUCLEOTIDE SEQUENCE [LARGE SCALE GENOMIC DNA]</scope>
    <source>
        <strain evidence="2 3">F98-3</strain>
    </source>
</reference>
<proteinExistence type="predicted"/>
<evidence type="ECO:0000313" key="2">
    <source>
        <dbReference type="EMBL" id="PHO18328.1"/>
    </source>
</evidence>
<dbReference type="EMBL" id="CP032098">
    <property type="protein sequence ID" value="AXX91926.1"/>
    <property type="molecule type" value="Genomic_DNA"/>
</dbReference>
<reference evidence="1 4" key="2">
    <citation type="submission" date="2018-08" db="EMBL/GenBank/DDBJ databases">
        <title>Complete genome of the Arcobacter molluscorum type strain LMG 25693.</title>
        <authorList>
            <person name="Miller W.G."/>
            <person name="Yee E."/>
            <person name="Bono J.L."/>
        </authorList>
    </citation>
    <scope>NUCLEOTIDE SEQUENCE [LARGE SCALE GENOMIC DNA]</scope>
    <source>
        <strain evidence="1 4">CECT 7696</strain>
    </source>
</reference>
<evidence type="ECO:0000313" key="4">
    <source>
        <dbReference type="Proteomes" id="UP000262712"/>
    </source>
</evidence>
<evidence type="ECO:0000313" key="1">
    <source>
        <dbReference type="EMBL" id="AXX91926.1"/>
    </source>
</evidence>
<organism evidence="2 3">
    <name type="scientific">Malaciobacter molluscorum LMG 25693</name>
    <dbReference type="NCBI Taxonomy" id="870501"/>
    <lineage>
        <taxon>Bacteria</taxon>
        <taxon>Pseudomonadati</taxon>
        <taxon>Campylobacterota</taxon>
        <taxon>Epsilonproteobacteria</taxon>
        <taxon>Campylobacterales</taxon>
        <taxon>Arcobacteraceae</taxon>
        <taxon>Malaciobacter</taxon>
    </lineage>
</organism>
<dbReference type="EMBL" id="NXFY01000007">
    <property type="protein sequence ID" value="PHO18328.1"/>
    <property type="molecule type" value="Genomic_DNA"/>
</dbReference>
<dbReference type="AlphaFoldDB" id="A0A2G1DIJ7"/>
<dbReference type="RefSeq" id="WP_099342250.1">
    <property type="nucleotide sequence ID" value="NZ_CP032098.1"/>
</dbReference>
<dbReference type="KEGG" id="amol:AMOL_0933"/>
<protein>
    <submittedName>
        <fullName evidence="2">Uncharacterized protein</fullName>
    </submittedName>
</protein>
<keyword evidence="3" id="KW-1185">Reference proteome</keyword>
<name>A0A2G1DIJ7_9BACT</name>
<dbReference type="Proteomes" id="UP000221222">
    <property type="component" value="Unassembled WGS sequence"/>
</dbReference>
<gene>
    <name evidence="1" type="ORF">AMOL_0933</name>
    <name evidence="2" type="ORF">CPU12_06300</name>
</gene>
<accession>A0A2G1DIJ7</accession>
<dbReference type="Proteomes" id="UP000262712">
    <property type="component" value="Chromosome"/>
</dbReference>